<protein>
    <submittedName>
        <fullName evidence="2">Rpn family recombination-promoting nuclease/putative transposase</fullName>
    </submittedName>
</protein>
<dbReference type="Proteomes" id="UP000181860">
    <property type="component" value="Unassembled WGS sequence"/>
</dbReference>
<reference evidence="2" key="2">
    <citation type="journal article" date="2022" name="Food Funct.">
        <title>Lactobacillus kefiranofaciens ZW18 from Kefir enhances the anti-tumor effect of anti-programmed cell death 1 (PD-1) immunotherapy by modulating the gut microbiota.</title>
        <authorList>
            <person name="Zhao J."/>
            <person name="Wang Y."/>
            <person name="Wang J."/>
            <person name="Lv M."/>
            <person name="Zhou C."/>
            <person name="Jia L."/>
            <person name="Geng W."/>
        </authorList>
    </citation>
    <scope>NUCLEOTIDE SEQUENCE</scope>
    <source>
        <strain evidence="2">ZW18</strain>
    </source>
</reference>
<organism evidence="2 4">
    <name type="scientific">Lactobacillus kefiranofaciens</name>
    <dbReference type="NCBI Taxonomy" id="267818"/>
    <lineage>
        <taxon>Bacteria</taxon>
        <taxon>Bacillati</taxon>
        <taxon>Bacillota</taxon>
        <taxon>Bacilli</taxon>
        <taxon>Lactobacillales</taxon>
        <taxon>Lactobacillaceae</taxon>
        <taxon>Lactobacillus</taxon>
    </lineage>
</organism>
<name>A0AAX3UGU9_9LACO</name>
<dbReference type="Proteomes" id="UP001242513">
    <property type="component" value="Chromosome"/>
</dbReference>
<evidence type="ECO:0000313" key="4">
    <source>
        <dbReference type="Proteomes" id="UP001242513"/>
    </source>
</evidence>
<dbReference type="EMBL" id="CP123735">
    <property type="protein sequence ID" value="WGO86758.1"/>
    <property type="molecule type" value="Genomic_DNA"/>
</dbReference>
<evidence type="ECO:0000313" key="2">
    <source>
        <dbReference type="EMBL" id="WGO86758.1"/>
    </source>
</evidence>
<evidence type="ECO:0000313" key="1">
    <source>
        <dbReference type="EMBL" id="SDA50523.1"/>
    </source>
</evidence>
<dbReference type="EMBL" id="FMXC01000008">
    <property type="protein sequence ID" value="SDA50523.1"/>
    <property type="molecule type" value="Genomic_DNA"/>
</dbReference>
<reference evidence="1 3" key="1">
    <citation type="submission" date="2016-10" db="EMBL/GenBank/DDBJ databases">
        <authorList>
            <person name="Varghese N."/>
            <person name="Submissions S."/>
        </authorList>
    </citation>
    <scope>NUCLEOTIDE SEQUENCE [LARGE SCALE GENOMIC DNA]</scope>
    <source>
        <strain evidence="1 3">ATCC 43761</strain>
    </source>
</reference>
<dbReference type="NCBIfam" id="TIGR01784">
    <property type="entry name" value="T_den_put_tspse"/>
    <property type="match status" value="1"/>
</dbReference>
<sequence>MVRNENHNLTITRDPIFGHVFSKPENYLHLLRSILPERGITEVEVTPQKQLNKKLWGRNVIMDLWAKDKQGEIFDVEMQTSKQKCAGVRFRYYQSVADQDSLKSGESFEQIRETYIIFIYPFDPFGEGKYIYESVTLLDKGNPDSYANTKTHWISINANGYKGKITPELKEFLDYIKHGLTESSSSFIKKIDQERLDYIRSPEWREAKMSLDMLLADERAEARKEGKAEGRVEGRAEGKLEAQRIGVKKFVKRFREINQSDAWIMSKLITDYGADFSKSELEKLMQEAERE</sequence>
<dbReference type="AlphaFoldDB" id="A0AAX3UGU9"/>
<gene>
    <name evidence="2" type="ORF">QEJ78_04800</name>
    <name evidence="1" type="ORF">SAMN02983011_00983</name>
</gene>
<dbReference type="RefSeq" id="WP_013853691.1">
    <property type="nucleotide sequence ID" value="NZ_CP123735.1"/>
</dbReference>
<accession>A0AAX3UGU9</accession>
<dbReference type="InterPro" id="IPR010106">
    <property type="entry name" value="RpnA"/>
</dbReference>
<dbReference type="PANTHER" id="PTHR41317:SF1">
    <property type="entry name" value="PD-(D_E)XK NUCLEASE FAMILY TRANSPOSASE"/>
    <property type="match status" value="1"/>
</dbReference>
<reference evidence="2" key="3">
    <citation type="submission" date="2023-04" db="EMBL/GenBank/DDBJ databases">
        <authorList>
            <person name="Wang Y."/>
        </authorList>
    </citation>
    <scope>NUCLEOTIDE SEQUENCE</scope>
    <source>
        <strain evidence="2">ZW18</strain>
    </source>
</reference>
<keyword evidence="3" id="KW-1185">Reference proteome</keyword>
<dbReference type="PANTHER" id="PTHR41317">
    <property type="entry name" value="PD-(D_E)XK NUCLEASE FAMILY TRANSPOSASE"/>
    <property type="match status" value="1"/>
</dbReference>
<evidence type="ECO:0000313" key="3">
    <source>
        <dbReference type="Proteomes" id="UP000181860"/>
    </source>
</evidence>
<proteinExistence type="predicted"/>
<dbReference type="Pfam" id="PF12784">
    <property type="entry name" value="PDDEXK_2"/>
    <property type="match status" value="1"/>
</dbReference>